<evidence type="ECO:0000313" key="5">
    <source>
        <dbReference type="EMBL" id="SNY51187.1"/>
    </source>
</evidence>
<proteinExistence type="predicted"/>
<keyword evidence="6" id="KW-1185">Reference proteome</keyword>
<dbReference type="Gene3D" id="2.40.128.640">
    <property type="match status" value="1"/>
</dbReference>
<dbReference type="Gene3D" id="2.40.50.540">
    <property type="match status" value="1"/>
</dbReference>
<dbReference type="PANTHER" id="PTHR35535">
    <property type="entry name" value="HEAT SHOCK PROTEIN HSLJ"/>
    <property type="match status" value="1"/>
</dbReference>
<dbReference type="InterPro" id="IPR038139">
    <property type="entry name" value="NlpE_C_sf"/>
</dbReference>
<feature type="region of interest" description="Disordered" evidence="1">
    <location>
        <begin position="23"/>
        <end position="50"/>
    </location>
</feature>
<dbReference type="PROSITE" id="PS51257">
    <property type="entry name" value="PROKAR_LIPOPROTEIN"/>
    <property type="match status" value="1"/>
</dbReference>
<evidence type="ECO:0000259" key="4">
    <source>
        <dbReference type="Pfam" id="PF17185"/>
    </source>
</evidence>
<protein>
    <submittedName>
        <fullName evidence="5">NlpE-like protein with OB domain</fullName>
    </submittedName>
</protein>
<dbReference type="InterPro" id="IPR053147">
    <property type="entry name" value="Hsp_HslJ-like"/>
</dbReference>
<dbReference type="InterPro" id="IPR007298">
    <property type="entry name" value="Cu-R_lipoprotein_NlpE"/>
</dbReference>
<dbReference type="Proteomes" id="UP000219353">
    <property type="component" value="Unassembled WGS sequence"/>
</dbReference>
<evidence type="ECO:0000256" key="2">
    <source>
        <dbReference type="SAM" id="SignalP"/>
    </source>
</evidence>
<feature type="chain" id="PRO_5013398030" evidence="2">
    <location>
        <begin position="23"/>
        <end position="369"/>
    </location>
</feature>
<organism evidence="5 6">
    <name type="scientific">Arsukibacterium tuosuense</name>
    <dbReference type="NCBI Taxonomy" id="1323745"/>
    <lineage>
        <taxon>Bacteria</taxon>
        <taxon>Pseudomonadati</taxon>
        <taxon>Pseudomonadota</taxon>
        <taxon>Gammaproteobacteria</taxon>
        <taxon>Chromatiales</taxon>
        <taxon>Chromatiaceae</taxon>
        <taxon>Arsukibacterium</taxon>
    </lineage>
</organism>
<dbReference type="AlphaFoldDB" id="A0A285IU18"/>
<keyword evidence="2" id="KW-0732">Signal</keyword>
<evidence type="ECO:0000256" key="1">
    <source>
        <dbReference type="SAM" id="MobiDB-lite"/>
    </source>
</evidence>
<feature type="signal peptide" evidence="2">
    <location>
        <begin position="1"/>
        <end position="22"/>
    </location>
</feature>
<dbReference type="InterPro" id="IPR033450">
    <property type="entry name" value="NlpE_C"/>
</dbReference>
<dbReference type="PANTHER" id="PTHR35535:SF1">
    <property type="entry name" value="HEAT SHOCK PROTEIN HSLJ"/>
    <property type="match status" value="1"/>
</dbReference>
<feature type="domain" description="NlpE C-terminal OB" evidence="4">
    <location>
        <begin position="169"/>
        <end position="253"/>
    </location>
</feature>
<name>A0A285IU18_9GAMM</name>
<accession>A0A285IU18</accession>
<sequence length="369" mass="41792">MQMRKSLLLVALVLAGCSQLPAPEQVSPDKVRSPEPAAQQVQEEVVPDSDTTEAIATNFEQIFIDSDISFTGTLPCADCPGIQYHLNLYRDGRFEVRQQYLERGDINIIKGIWLLEKRNLHLVNQQHTLPAFYFSNNNQLAMLDLAGKPISSALNYQLKRETDFIKLDTRQPMLGLYFLNDNQATFTLCQSGESLPVANTQHHLPMMRHYQQDERFRNNAVIATLVGRKQDNAQGETQLLIEKFEQFWPNAVCPDPYAPGQIQGIVWRAEKLAGRYLPQQLNVRMIFDSQDRLYGFAGCNSFNGSYKHQANRLNVAGLASTQKYCSNSSDVEQQFTSSLQAADRAEVNGDKLQLFKDNNLLIEFKPALN</sequence>
<dbReference type="Gene3D" id="2.40.128.270">
    <property type="match status" value="1"/>
</dbReference>
<dbReference type="EMBL" id="OBEB01000003">
    <property type="protein sequence ID" value="SNY51187.1"/>
    <property type="molecule type" value="Genomic_DNA"/>
</dbReference>
<dbReference type="Pfam" id="PF03724">
    <property type="entry name" value="META"/>
    <property type="match status" value="1"/>
</dbReference>
<dbReference type="InterPro" id="IPR005184">
    <property type="entry name" value="DUF306_Meta_HslJ"/>
</dbReference>
<dbReference type="Pfam" id="PF04170">
    <property type="entry name" value="NlpE"/>
    <property type="match status" value="1"/>
</dbReference>
<dbReference type="InterPro" id="IPR038670">
    <property type="entry name" value="HslJ-like_sf"/>
</dbReference>
<gene>
    <name evidence="5" type="ORF">SAMN06297280_1777</name>
</gene>
<feature type="domain" description="DUF306" evidence="3">
    <location>
        <begin position="261"/>
        <end position="360"/>
    </location>
</feature>
<evidence type="ECO:0000313" key="6">
    <source>
        <dbReference type="Proteomes" id="UP000219353"/>
    </source>
</evidence>
<reference evidence="6" key="1">
    <citation type="submission" date="2017-09" db="EMBL/GenBank/DDBJ databases">
        <authorList>
            <person name="Varghese N."/>
            <person name="Submissions S."/>
        </authorList>
    </citation>
    <scope>NUCLEOTIDE SEQUENCE [LARGE SCALE GENOMIC DNA]</scope>
    <source>
        <strain evidence="6">CGMCC 1.12461</strain>
    </source>
</reference>
<dbReference type="Pfam" id="PF17185">
    <property type="entry name" value="NlpE_C"/>
    <property type="match status" value="1"/>
</dbReference>
<evidence type="ECO:0000259" key="3">
    <source>
        <dbReference type="Pfam" id="PF03724"/>
    </source>
</evidence>